<dbReference type="EMBL" id="LT629745">
    <property type="protein sequence ID" value="SDS39544.1"/>
    <property type="molecule type" value="Genomic_DNA"/>
</dbReference>
<evidence type="ECO:0000313" key="2">
    <source>
        <dbReference type="Proteomes" id="UP000198858"/>
    </source>
</evidence>
<proteinExistence type="predicted"/>
<sequence length="140" mass="16387">MDIHPNSVINCVPEETIKEIHRLNFGDVIFLNKTIVTELNEGITYGWEKGSEVIKLAEKCFGKDFYVNYMANRIYDYSIIAQDWKKFFEQNRKLRSFCIVTYGQIGKTNLAIERLFYKEGKIMHFTNLELALQYTGNLPS</sequence>
<name>A0A1H1RV00_9FLAO</name>
<evidence type="ECO:0000313" key="1">
    <source>
        <dbReference type="EMBL" id="SDS39544.1"/>
    </source>
</evidence>
<reference evidence="1 2" key="1">
    <citation type="submission" date="2016-10" db="EMBL/GenBank/DDBJ databases">
        <authorList>
            <person name="Varghese N."/>
            <person name="Submissions S."/>
        </authorList>
    </citation>
    <scope>NUCLEOTIDE SEQUENCE [LARGE SCALE GENOMIC DNA]</scope>
    <source>
        <strain evidence="1 2">Mar_2010_102</strain>
    </source>
</reference>
<dbReference type="RefSeq" id="WP_089663585.1">
    <property type="nucleotide sequence ID" value="NZ_LT629745.1"/>
</dbReference>
<protein>
    <submittedName>
        <fullName evidence="1">Uncharacterized protein</fullName>
    </submittedName>
</protein>
<dbReference type="Proteomes" id="UP000198858">
    <property type="component" value="Chromosome I"/>
</dbReference>
<dbReference type="STRING" id="1250231.SAMN04488552_3036"/>
<organism evidence="1 2">
    <name type="scientific">Christiangramia echinicola</name>
    <dbReference type="NCBI Taxonomy" id="279359"/>
    <lineage>
        <taxon>Bacteria</taxon>
        <taxon>Pseudomonadati</taxon>
        <taxon>Bacteroidota</taxon>
        <taxon>Flavobacteriia</taxon>
        <taxon>Flavobacteriales</taxon>
        <taxon>Flavobacteriaceae</taxon>
        <taxon>Christiangramia</taxon>
    </lineage>
</organism>
<keyword evidence="2" id="KW-1185">Reference proteome</keyword>
<dbReference type="AlphaFoldDB" id="A0A1H1RV00"/>
<gene>
    <name evidence="1" type="ORF">SAMN04488552_3036</name>
</gene>
<accession>A0A1H1RV00</accession>